<protein>
    <submittedName>
        <fullName evidence="3">Uncharacterized protein</fullName>
    </submittedName>
</protein>
<keyword evidence="1" id="KW-0472">Membrane</keyword>
<dbReference type="OrthoDB" id="6178961at2"/>
<accession>A0A4U3EBE5</accession>
<dbReference type="Proteomes" id="UP000306393">
    <property type="component" value="Unassembled WGS sequence"/>
</dbReference>
<comment type="caution">
    <text evidence="3">The sequence shown here is derived from an EMBL/GenBank/DDBJ whole genome shotgun (WGS) entry which is preliminary data.</text>
</comment>
<sequence>MGRFGGILTGIAGIWLAIAVSASIPVIGTLIAVAILIGTAIYLAFQNRDSIQKWLIQCLWRRIPVDKGETKVKQEEYKKAEAAELPVWPTMEMEMDELKLALGVGG</sequence>
<organism evidence="3 4">
    <name type="scientific">Erwinia persicina</name>
    <dbReference type="NCBI Taxonomy" id="55211"/>
    <lineage>
        <taxon>Bacteria</taxon>
        <taxon>Pseudomonadati</taxon>
        <taxon>Pseudomonadota</taxon>
        <taxon>Gammaproteobacteria</taxon>
        <taxon>Enterobacterales</taxon>
        <taxon>Erwiniaceae</taxon>
        <taxon>Erwinia</taxon>
    </lineage>
</organism>
<evidence type="ECO:0000313" key="2">
    <source>
        <dbReference type="EMBL" id="MBD8108830.1"/>
    </source>
</evidence>
<evidence type="ECO:0000313" key="3">
    <source>
        <dbReference type="EMBL" id="TKJ76894.1"/>
    </source>
</evidence>
<evidence type="ECO:0000313" key="4">
    <source>
        <dbReference type="Proteomes" id="UP000306393"/>
    </source>
</evidence>
<reference evidence="2 5" key="2">
    <citation type="journal article" date="2020" name="FEMS Microbiol. Ecol.">
        <title>Temporal dynamics of bacterial communities during seed development and maturation.</title>
        <authorList>
            <person name="Chesneau G."/>
            <person name="Torres-Cortes G."/>
            <person name="Briand M."/>
            <person name="Darrasse A."/>
            <person name="Preveaux A."/>
            <person name="Marais C."/>
            <person name="Jacques M.A."/>
            <person name="Shade A."/>
            <person name="Barret M."/>
        </authorList>
    </citation>
    <scope>NUCLEOTIDE SEQUENCE [LARGE SCALE GENOMIC DNA]</scope>
    <source>
        <strain evidence="2 5">CFBP13732</strain>
    </source>
</reference>
<dbReference type="EMBL" id="JACYNN010000026">
    <property type="protein sequence ID" value="MBD8108830.1"/>
    <property type="molecule type" value="Genomic_DNA"/>
</dbReference>
<evidence type="ECO:0000256" key="1">
    <source>
        <dbReference type="SAM" id="Phobius"/>
    </source>
</evidence>
<dbReference type="Proteomes" id="UP000661012">
    <property type="component" value="Unassembled WGS sequence"/>
</dbReference>
<dbReference type="RefSeq" id="WP_137270331.1">
    <property type="nucleotide sequence ID" value="NZ_JACYNM010000026.1"/>
</dbReference>
<feature type="transmembrane region" description="Helical" evidence="1">
    <location>
        <begin position="12"/>
        <end position="45"/>
    </location>
</feature>
<dbReference type="AlphaFoldDB" id="A0A4U3EBE5"/>
<gene>
    <name evidence="3" type="ORF">EpCFBP13511_24770</name>
    <name evidence="2" type="ORF">IFT93_20855</name>
</gene>
<reference evidence="3 4" key="1">
    <citation type="journal article" date="2019" name="Sci. Rep.">
        <title>Differences in resource use lead to coexistence of seed-transmitted microbial populations.</title>
        <authorList>
            <person name="Torres-Cortes G."/>
            <person name="Garcia B.J."/>
            <person name="Compant S."/>
            <person name="Rezki S."/>
            <person name="Jones P."/>
            <person name="Preveaux A."/>
            <person name="Briand M."/>
            <person name="Roulet A."/>
            <person name="Bouchez O."/>
            <person name="Jacobson D."/>
            <person name="Barret M."/>
        </authorList>
    </citation>
    <scope>NUCLEOTIDE SEQUENCE [LARGE SCALE GENOMIC DNA]</scope>
    <source>
        <strain evidence="3 4">CFBP13511</strain>
    </source>
</reference>
<name>A0A4U3EBE5_9GAMM</name>
<evidence type="ECO:0000313" key="5">
    <source>
        <dbReference type="Proteomes" id="UP000661012"/>
    </source>
</evidence>
<proteinExistence type="predicted"/>
<keyword evidence="1" id="KW-1133">Transmembrane helix</keyword>
<keyword evidence="5" id="KW-1185">Reference proteome</keyword>
<keyword evidence="1" id="KW-0812">Transmembrane</keyword>
<dbReference type="EMBL" id="QGAC01000101">
    <property type="protein sequence ID" value="TKJ76894.1"/>
    <property type="molecule type" value="Genomic_DNA"/>
</dbReference>